<dbReference type="EMBL" id="CP109823">
    <property type="protein sequence ID" value="XAE53050.1"/>
    <property type="molecule type" value="Genomic_DNA"/>
</dbReference>
<dbReference type="RefSeq" id="WP_342706128.1">
    <property type="nucleotide sequence ID" value="NZ_CP109823.1"/>
</dbReference>
<dbReference type="Proteomes" id="UP001448498">
    <property type="component" value="Chromosome 2"/>
</dbReference>
<sequence>MYETYKKFRNRIAKLAIKPSLHAIWHYQRNVDPNTGVLKLRTDVLGRARDVYVWELHTLCREIVLHARGSEQPLSTLDGLTQFVDHLRTLNDEIAKLEIEDGASNLAQGILHRTIHQQLRWQHTRDEARLFRAWHVYSDPTLSKLLERSTGVSVRAMYLLAIAIAGAGIKQPGTLATQDYLAFDVRDAQRDAFFKICGTTAERLREALKAVQKHDTRWALTFNPLEATPLINIDRSRPSEYWCPFPHLLLRRATEGLFYDLVNGKNQSQIDFGHEYGHAFERYVGRVLENAFDTGRFNISGEQPYVVDGQQRHGVDWIVSDDTANLFIECKTRRLPQNAKETGDGDEYDKSLDEMAKDIVKLYVNINDAVKGVSKWVPNGRPVYPMVVTYEDWYLMWPMAFDRLLEFVKRRLEAKNLPTSWVEAMPFFFTSIAELEIAGQDINQLGIERYCSAAKRRPNRHFQLSALAHEAFPEVTKLRRRLLENSWHEIFPDMKVWSGMAGLPDGWPMP</sequence>
<evidence type="ECO:0000313" key="1">
    <source>
        <dbReference type="EMBL" id="XAE53050.1"/>
    </source>
</evidence>
<protein>
    <submittedName>
        <fullName evidence="1">Uncharacterized protein</fullName>
    </submittedName>
</protein>
<keyword evidence="2" id="KW-1185">Reference proteome</keyword>
<organism evidence="1 2">
    <name type="scientific">Burkholderia arboris</name>
    <dbReference type="NCBI Taxonomy" id="488730"/>
    <lineage>
        <taxon>Bacteria</taxon>
        <taxon>Pseudomonadati</taxon>
        <taxon>Pseudomonadota</taxon>
        <taxon>Betaproteobacteria</taxon>
        <taxon>Burkholderiales</taxon>
        <taxon>Burkholderiaceae</taxon>
        <taxon>Burkholderia</taxon>
        <taxon>Burkholderia cepacia complex</taxon>
    </lineage>
</organism>
<accession>A0ABZ3DWK0</accession>
<evidence type="ECO:0000313" key="2">
    <source>
        <dbReference type="Proteomes" id="UP001448498"/>
    </source>
</evidence>
<proteinExistence type="predicted"/>
<name>A0ABZ3DWK0_9BURK</name>
<reference evidence="1 2" key="1">
    <citation type="submission" date="2022-10" db="EMBL/GenBank/DDBJ databases">
        <title>Genomic of Burkholderia cepacia PN-1.</title>
        <authorList>
            <person name="Yang Y."/>
            <person name="Guan H."/>
            <person name="Huang J."/>
        </authorList>
    </citation>
    <scope>NUCLEOTIDE SEQUENCE [LARGE SCALE GENOMIC DNA]</scope>
    <source>
        <strain evidence="1 2">PN-1</strain>
    </source>
</reference>
<gene>
    <name evidence="1" type="ORF">OHZ10_36510</name>
</gene>